<dbReference type="Pfam" id="PF04542">
    <property type="entry name" value="Sigma70_r2"/>
    <property type="match status" value="1"/>
</dbReference>
<accession>A0A5C5Z282</accession>
<dbReference type="InterPro" id="IPR007627">
    <property type="entry name" value="RNA_pol_sigma70_r2"/>
</dbReference>
<proteinExistence type="predicted"/>
<evidence type="ECO:0000313" key="3">
    <source>
        <dbReference type="Proteomes" id="UP000315010"/>
    </source>
</evidence>
<protein>
    <recommendedName>
        <fullName evidence="1">RNA polymerase sigma-70 region 2 domain-containing protein</fullName>
    </recommendedName>
</protein>
<dbReference type="AlphaFoldDB" id="A0A5C5Z282"/>
<dbReference type="GO" id="GO:0003700">
    <property type="term" value="F:DNA-binding transcription factor activity"/>
    <property type="evidence" value="ECO:0007669"/>
    <property type="project" value="InterPro"/>
</dbReference>
<sequence length="85" mass="9518">MTQTFPEVLVSRQQRLLSYIVSFFGDVNAAWDVLQATNRGLLEKREGFQIGTSFLNWALSTLRGVSVRATGFGDTTGVIDERFET</sequence>
<dbReference type="RefSeq" id="WP_419194290.1">
    <property type="nucleotide sequence ID" value="NZ_SJPJ01000001.1"/>
</dbReference>
<dbReference type="InterPro" id="IPR013325">
    <property type="entry name" value="RNA_pol_sigma_r2"/>
</dbReference>
<dbReference type="GO" id="GO:0006352">
    <property type="term" value="P:DNA-templated transcription initiation"/>
    <property type="evidence" value="ECO:0007669"/>
    <property type="project" value="InterPro"/>
</dbReference>
<name>A0A5C5Z282_9BACT</name>
<keyword evidence="3" id="KW-1185">Reference proteome</keyword>
<dbReference type="Gene3D" id="1.10.1740.10">
    <property type="match status" value="1"/>
</dbReference>
<feature type="domain" description="RNA polymerase sigma-70 region 2" evidence="1">
    <location>
        <begin position="12"/>
        <end position="68"/>
    </location>
</feature>
<comment type="caution">
    <text evidence="2">The sequence shown here is derived from an EMBL/GenBank/DDBJ whole genome shotgun (WGS) entry which is preliminary data.</text>
</comment>
<reference evidence="2 3" key="1">
    <citation type="submission" date="2019-02" db="EMBL/GenBank/DDBJ databases">
        <title>Deep-cultivation of Planctomycetes and their phenomic and genomic characterization uncovers novel biology.</title>
        <authorList>
            <person name="Wiegand S."/>
            <person name="Jogler M."/>
            <person name="Boedeker C."/>
            <person name="Pinto D."/>
            <person name="Vollmers J."/>
            <person name="Rivas-Marin E."/>
            <person name="Kohn T."/>
            <person name="Peeters S.H."/>
            <person name="Heuer A."/>
            <person name="Rast P."/>
            <person name="Oberbeckmann S."/>
            <person name="Bunk B."/>
            <person name="Jeske O."/>
            <person name="Meyerdierks A."/>
            <person name="Storesund J.E."/>
            <person name="Kallscheuer N."/>
            <person name="Luecker S."/>
            <person name="Lage O.M."/>
            <person name="Pohl T."/>
            <person name="Merkel B.J."/>
            <person name="Hornburger P."/>
            <person name="Mueller R.-W."/>
            <person name="Bruemmer F."/>
            <person name="Labrenz M."/>
            <person name="Spormann A.M."/>
            <person name="Op Den Camp H."/>
            <person name="Overmann J."/>
            <person name="Amann R."/>
            <person name="Jetten M.S.M."/>
            <person name="Mascher T."/>
            <person name="Medema M.H."/>
            <person name="Devos D.P."/>
            <person name="Kaster A.-K."/>
            <person name="Ovreas L."/>
            <person name="Rohde M."/>
            <person name="Galperin M.Y."/>
            <person name="Jogler C."/>
        </authorList>
    </citation>
    <scope>NUCLEOTIDE SEQUENCE [LARGE SCALE GENOMIC DNA]</scope>
    <source>
        <strain evidence="2 3">CA13</strain>
    </source>
</reference>
<dbReference type="EMBL" id="SJPJ01000001">
    <property type="protein sequence ID" value="TWT81438.1"/>
    <property type="molecule type" value="Genomic_DNA"/>
</dbReference>
<dbReference type="Proteomes" id="UP000315010">
    <property type="component" value="Unassembled WGS sequence"/>
</dbReference>
<gene>
    <name evidence="2" type="ORF">CA13_28910</name>
</gene>
<evidence type="ECO:0000313" key="2">
    <source>
        <dbReference type="EMBL" id="TWT81438.1"/>
    </source>
</evidence>
<dbReference type="SUPFAM" id="SSF88946">
    <property type="entry name" value="Sigma2 domain of RNA polymerase sigma factors"/>
    <property type="match status" value="1"/>
</dbReference>
<evidence type="ECO:0000259" key="1">
    <source>
        <dbReference type="Pfam" id="PF04542"/>
    </source>
</evidence>
<organism evidence="2 3">
    <name type="scientific">Novipirellula herctigrandis</name>
    <dbReference type="NCBI Taxonomy" id="2527986"/>
    <lineage>
        <taxon>Bacteria</taxon>
        <taxon>Pseudomonadati</taxon>
        <taxon>Planctomycetota</taxon>
        <taxon>Planctomycetia</taxon>
        <taxon>Pirellulales</taxon>
        <taxon>Pirellulaceae</taxon>
        <taxon>Novipirellula</taxon>
    </lineage>
</organism>